<proteinExistence type="inferred from homology"/>
<feature type="domain" description="Lipase" evidence="7">
    <location>
        <begin position="282"/>
        <end position="541"/>
    </location>
</feature>
<evidence type="ECO:0000313" key="8">
    <source>
        <dbReference type="EMBL" id="KYB25102.1"/>
    </source>
</evidence>
<dbReference type="Pfam" id="PF01722">
    <property type="entry name" value="BolA"/>
    <property type="match status" value="1"/>
</dbReference>
<evidence type="ECO:0000313" key="9">
    <source>
        <dbReference type="Proteomes" id="UP000007266"/>
    </source>
</evidence>
<keyword evidence="6" id="KW-0732">Signal</keyword>
<keyword evidence="4" id="KW-0964">Secreted</keyword>
<reference evidence="8 9" key="1">
    <citation type="journal article" date="2008" name="Nature">
        <title>The genome of the model beetle and pest Tribolium castaneum.</title>
        <authorList>
            <consortium name="Tribolium Genome Sequencing Consortium"/>
            <person name="Richards S."/>
            <person name="Gibbs R.A."/>
            <person name="Weinstock G.M."/>
            <person name="Brown S.J."/>
            <person name="Denell R."/>
            <person name="Beeman R.W."/>
            <person name="Gibbs R."/>
            <person name="Beeman R.W."/>
            <person name="Brown S.J."/>
            <person name="Bucher G."/>
            <person name="Friedrich M."/>
            <person name="Grimmelikhuijzen C.J."/>
            <person name="Klingler M."/>
            <person name="Lorenzen M."/>
            <person name="Richards S."/>
            <person name="Roth S."/>
            <person name="Schroder R."/>
            <person name="Tautz D."/>
            <person name="Zdobnov E.M."/>
            <person name="Muzny D."/>
            <person name="Gibbs R.A."/>
            <person name="Weinstock G.M."/>
            <person name="Attaway T."/>
            <person name="Bell S."/>
            <person name="Buhay C.J."/>
            <person name="Chandrabose M.N."/>
            <person name="Chavez D."/>
            <person name="Clerk-Blankenburg K.P."/>
            <person name="Cree A."/>
            <person name="Dao M."/>
            <person name="Davis C."/>
            <person name="Chacko J."/>
            <person name="Dinh H."/>
            <person name="Dugan-Rocha S."/>
            <person name="Fowler G."/>
            <person name="Garner T.T."/>
            <person name="Garnes J."/>
            <person name="Gnirke A."/>
            <person name="Hawes A."/>
            <person name="Hernandez J."/>
            <person name="Hines S."/>
            <person name="Holder M."/>
            <person name="Hume J."/>
            <person name="Jhangiani S.N."/>
            <person name="Joshi V."/>
            <person name="Khan Z.M."/>
            <person name="Jackson L."/>
            <person name="Kovar C."/>
            <person name="Kowis A."/>
            <person name="Lee S."/>
            <person name="Lewis L.R."/>
            <person name="Margolis J."/>
            <person name="Morgan M."/>
            <person name="Nazareth L.V."/>
            <person name="Nguyen N."/>
            <person name="Okwuonu G."/>
            <person name="Parker D."/>
            <person name="Richards S."/>
            <person name="Ruiz S.J."/>
            <person name="Santibanez J."/>
            <person name="Savard J."/>
            <person name="Scherer S.E."/>
            <person name="Schneider B."/>
            <person name="Sodergren E."/>
            <person name="Tautz D."/>
            <person name="Vattahil S."/>
            <person name="Villasana D."/>
            <person name="White C.S."/>
            <person name="Wright R."/>
            <person name="Park Y."/>
            <person name="Beeman R.W."/>
            <person name="Lord J."/>
            <person name="Oppert B."/>
            <person name="Lorenzen M."/>
            <person name="Brown S."/>
            <person name="Wang L."/>
            <person name="Savard J."/>
            <person name="Tautz D."/>
            <person name="Richards S."/>
            <person name="Weinstock G."/>
            <person name="Gibbs R.A."/>
            <person name="Liu Y."/>
            <person name="Worley K."/>
            <person name="Weinstock G."/>
            <person name="Elsik C.G."/>
            <person name="Reese J.T."/>
            <person name="Elhaik E."/>
            <person name="Landan G."/>
            <person name="Graur D."/>
            <person name="Arensburger P."/>
            <person name="Atkinson P."/>
            <person name="Beeman R.W."/>
            <person name="Beidler J."/>
            <person name="Brown S.J."/>
            <person name="Demuth J.P."/>
            <person name="Drury D.W."/>
            <person name="Du Y.Z."/>
            <person name="Fujiwara H."/>
            <person name="Lorenzen M."/>
            <person name="Maselli V."/>
            <person name="Osanai M."/>
            <person name="Park Y."/>
            <person name="Robertson H.M."/>
            <person name="Tu Z."/>
            <person name="Wang J.J."/>
            <person name="Wang S."/>
            <person name="Richards S."/>
            <person name="Song H."/>
            <person name="Zhang L."/>
            <person name="Sodergren E."/>
            <person name="Werner D."/>
            <person name="Stanke M."/>
            <person name="Morgenstern B."/>
            <person name="Solovyev V."/>
            <person name="Kosarev P."/>
            <person name="Brown G."/>
            <person name="Chen H.C."/>
            <person name="Ermolaeva O."/>
            <person name="Hlavina W."/>
            <person name="Kapustin Y."/>
            <person name="Kiryutin B."/>
            <person name="Kitts P."/>
            <person name="Maglott D."/>
            <person name="Pruitt K."/>
            <person name="Sapojnikov V."/>
            <person name="Souvorov A."/>
            <person name="Mackey A.J."/>
            <person name="Waterhouse R.M."/>
            <person name="Wyder S."/>
            <person name="Zdobnov E.M."/>
            <person name="Zdobnov E.M."/>
            <person name="Wyder S."/>
            <person name="Kriventseva E.V."/>
            <person name="Kadowaki T."/>
            <person name="Bork P."/>
            <person name="Aranda M."/>
            <person name="Bao R."/>
            <person name="Beermann A."/>
            <person name="Berns N."/>
            <person name="Bolognesi R."/>
            <person name="Bonneton F."/>
            <person name="Bopp D."/>
            <person name="Brown S.J."/>
            <person name="Bucher G."/>
            <person name="Butts T."/>
            <person name="Chaumot A."/>
            <person name="Denell R.E."/>
            <person name="Ferrier D.E."/>
            <person name="Friedrich M."/>
            <person name="Gordon C.M."/>
            <person name="Jindra M."/>
            <person name="Klingler M."/>
            <person name="Lan Q."/>
            <person name="Lattorff H.M."/>
            <person name="Laudet V."/>
            <person name="von Levetsow C."/>
            <person name="Liu Z."/>
            <person name="Lutz R."/>
            <person name="Lynch J.A."/>
            <person name="da Fonseca R.N."/>
            <person name="Posnien N."/>
            <person name="Reuter R."/>
            <person name="Roth S."/>
            <person name="Savard J."/>
            <person name="Schinko J.B."/>
            <person name="Schmitt C."/>
            <person name="Schoppmeier M."/>
            <person name="Schroder R."/>
            <person name="Shippy T.D."/>
            <person name="Simonnet F."/>
            <person name="Marques-Souza H."/>
            <person name="Tautz D."/>
            <person name="Tomoyasu Y."/>
            <person name="Trauner J."/>
            <person name="Van der Zee M."/>
            <person name="Vervoort M."/>
            <person name="Wittkopp N."/>
            <person name="Wimmer E.A."/>
            <person name="Yang X."/>
            <person name="Jones A.K."/>
            <person name="Sattelle D.B."/>
            <person name="Ebert P.R."/>
            <person name="Nelson D."/>
            <person name="Scott J.G."/>
            <person name="Beeman R.W."/>
            <person name="Muthukrishnan S."/>
            <person name="Kramer K.J."/>
            <person name="Arakane Y."/>
            <person name="Beeman R.W."/>
            <person name="Zhu Q."/>
            <person name="Hogenkamp D."/>
            <person name="Dixit R."/>
            <person name="Oppert B."/>
            <person name="Jiang H."/>
            <person name="Zou Z."/>
            <person name="Marshall J."/>
            <person name="Elpidina E."/>
            <person name="Vinokurov K."/>
            <person name="Oppert C."/>
            <person name="Zou Z."/>
            <person name="Evans J."/>
            <person name="Lu Z."/>
            <person name="Zhao P."/>
            <person name="Sumathipala N."/>
            <person name="Altincicek B."/>
            <person name="Vilcinskas A."/>
            <person name="Williams M."/>
            <person name="Hultmark D."/>
            <person name="Hetru C."/>
            <person name="Jiang H."/>
            <person name="Grimmelikhuijzen C.J."/>
            <person name="Hauser F."/>
            <person name="Cazzamali G."/>
            <person name="Williamson M."/>
            <person name="Park Y."/>
            <person name="Li B."/>
            <person name="Tanaka Y."/>
            <person name="Predel R."/>
            <person name="Neupert S."/>
            <person name="Schachtner J."/>
            <person name="Verleyen P."/>
            <person name="Raible F."/>
            <person name="Bork P."/>
            <person name="Friedrich M."/>
            <person name="Walden K.K."/>
            <person name="Robertson H.M."/>
            <person name="Angeli S."/>
            <person name="Foret S."/>
            <person name="Bucher G."/>
            <person name="Schuetz S."/>
            <person name="Maleszka R."/>
            <person name="Wimmer E.A."/>
            <person name="Beeman R.W."/>
            <person name="Lorenzen M."/>
            <person name="Tomoyasu Y."/>
            <person name="Miller S.C."/>
            <person name="Grossmann D."/>
            <person name="Bucher G."/>
        </authorList>
    </citation>
    <scope>NUCLEOTIDE SEQUENCE [LARGE SCALE GENOMIC DNA]</scope>
    <source>
        <strain evidence="8 9">Georgia GA2</strain>
    </source>
</reference>
<dbReference type="SUPFAM" id="SSF82657">
    <property type="entry name" value="BolA-like"/>
    <property type="match status" value="1"/>
</dbReference>
<evidence type="ECO:0000259" key="7">
    <source>
        <dbReference type="Pfam" id="PF00151"/>
    </source>
</evidence>
<dbReference type="Pfam" id="PF00151">
    <property type="entry name" value="Lipase"/>
    <property type="match status" value="2"/>
</dbReference>
<feature type="chain" id="PRO_5007299564" description="Lipase domain-containing protein" evidence="6">
    <location>
        <begin position="21"/>
        <end position="672"/>
    </location>
</feature>
<comment type="subcellular location">
    <subcellularLocation>
        <location evidence="1">Secreted</location>
    </subcellularLocation>
</comment>
<comment type="similarity">
    <text evidence="2">Belongs to the BolA/IbaG family.</text>
</comment>
<dbReference type="Gene3D" id="3.40.50.1820">
    <property type="entry name" value="alpha/beta hydrolase"/>
    <property type="match status" value="2"/>
</dbReference>
<evidence type="ECO:0000256" key="6">
    <source>
        <dbReference type="SAM" id="SignalP"/>
    </source>
</evidence>
<reference evidence="8 9" key="2">
    <citation type="journal article" date="2010" name="Nucleic Acids Res.">
        <title>BeetleBase in 2010: revisions to provide comprehensive genomic information for Tribolium castaneum.</title>
        <authorList>
            <person name="Kim H.S."/>
            <person name="Murphy T."/>
            <person name="Xia J."/>
            <person name="Caragea D."/>
            <person name="Park Y."/>
            <person name="Beeman R.W."/>
            <person name="Lorenzen M.D."/>
            <person name="Butcher S."/>
            <person name="Manak J.R."/>
            <person name="Brown S.J."/>
        </authorList>
    </citation>
    <scope>GENOME REANNOTATION</scope>
    <source>
        <strain evidence="8 9">Georgia GA2</strain>
    </source>
</reference>
<organism evidence="8 9">
    <name type="scientific">Tribolium castaneum</name>
    <name type="common">Red flour beetle</name>
    <dbReference type="NCBI Taxonomy" id="7070"/>
    <lineage>
        <taxon>Eukaryota</taxon>
        <taxon>Metazoa</taxon>
        <taxon>Ecdysozoa</taxon>
        <taxon>Arthropoda</taxon>
        <taxon>Hexapoda</taxon>
        <taxon>Insecta</taxon>
        <taxon>Pterygota</taxon>
        <taxon>Neoptera</taxon>
        <taxon>Endopterygota</taxon>
        <taxon>Coleoptera</taxon>
        <taxon>Polyphaga</taxon>
        <taxon>Cucujiformia</taxon>
        <taxon>Tenebrionidae</taxon>
        <taxon>Tenebrionidae incertae sedis</taxon>
        <taxon>Tribolium</taxon>
    </lineage>
</organism>
<dbReference type="GO" id="GO:1990229">
    <property type="term" value="C:iron-sulfur cluster assembly complex"/>
    <property type="evidence" value="ECO:0007669"/>
    <property type="project" value="UniProtKB-ARBA"/>
</dbReference>
<evidence type="ECO:0000256" key="4">
    <source>
        <dbReference type="ARBA" id="ARBA00022525"/>
    </source>
</evidence>
<dbReference type="InterPro" id="IPR029058">
    <property type="entry name" value="AB_hydrolase_fold"/>
</dbReference>
<accession>A0A139WB15</accession>
<dbReference type="InParanoid" id="A0A139WB15"/>
<dbReference type="EMBL" id="KQ971377">
    <property type="protein sequence ID" value="KYB25102.1"/>
    <property type="molecule type" value="Genomic_DNA"/>
</dbReference>
<dbReference type="PANTHER" id="PTHR11610:SF173">
    <property type="entry name" value="LIPASE DOMAIN-CONTAINING PROTEIN-RELATED"/>
    <property type="match status" value="1"/>
</dbReference>
<dbReference type="FunFam" id="3.30.300.90:FF:000001">
    <property type="entry name" value="Transcriptional regulator BolA"/>
    <property type="match status" value="1"/>
</dbReference>
<evidence type="ECO:0000256" key="2">
    <source>
        <dbReference type="ARBA" id="ARBA00005578"/>
    </source>
</evidence>
<comment type="similarity">
    <text evidence="3 5">Belongs to the AB hydrolase superfamily. Lipase family.</text>
</comment>
<dbReference type="GO" id="GO:0016042">
    <property type="term" value="P:lipid catabolic process"/>
    <property type="evidence" value="ECO:0000318"/>
    <property type="project" value="GO_Central"/>
</dbReference>
<dbReference type="SUPFAM" id="SSF53474">
    <property type="entry name" value="alpha/beta-Hydrolases"/>
    <property type="match status" value="2"/>
</dbReference>
<dbReference type="InterPro" id="IPR013818">
    <property type="entry name" value="Lipase"/>
</dbReference>
<gene>
    <name evidence="8" type="primary">AUGUSTUS-3.0.2_31354</name>
    <name evidence="8" type="ORF">TcasGA2_TC031354</name>
</gene>
<dbReference type="GO" id="GO:0005615">
    <property type="term" value="C:extracellular space"/>
    <property type="evidence" value="ECO:0000318"/>
    <property type="project" value="GO_Central"/>
</dbReference>
<feature type="domain" description="Lipase" evidence="7">
    <location>
        <begin position="58"/>
        <end position="231"/>
    </location>
</feature>
<dbReference type="InterPro" id="IPR036065">
    <property type="entry name" value="BolA-like_sf"/>
</dbReference>
<name>A0A139WB15_TRICA</name>
<dbReference type="GO" id="GO:0016298">
    <property type="term" value="F:lipase activity"/>
    <property type="evidence" value="ECO:0000318"/>
    <property type="project" value="GO_Central"/>
</dbReference>
<dbReference type="Gene3D" id="3.30.300.90">
    <property type="entry name" value="BolA-like"/>
    <property type="match status" value="1"/>
</dbReference>
<feature type="signal peptide" evidence="6">
    <location>
        <begin position="1"/>
        <end position="20"/>
    </location>
</feature>
<dbReference type="OMA" id="WIQDMAF"/>
<evidence type="ECO:0000256" key="3">
    <source>
        <dbReference type="ARBA" id="ARBA00010701"/>
    </source>
</evidence>
<evidence type="ECO:0000256" key="5">
    <source>
        <dbReference type="RuleBase" id="RU004262"/>
    </source>
</evidence>
<dbReference type="PANTHER" id="PTHR11610">
    <property type="entry name" value="LIPASE"/>
    <property type="match status" value="1"/>
</dbReference>
<dbReference type="AlphaFoldDB" id="A0A139WB15"/>
<dbReference type="eggNOG" id="KOG2313">
    <property type="taxonomic scope" value="Eukaryota"/>
</dbReference>
<evidence type="ECO:0000256" key="1">
    <source>
        <dbReference type="ARBA" id="ARBA00004613"/>
    </source>
</evidence>
<sequence length="672" mass="74734">MCPLVFLFLISVTTIREIFSQNLINEDSSFLSQLFNVSINNIAAVANGFSFINIPTDNVKFFLFERTSNQTITLNRDDHLEHLVPSDPTILITHGWTDQETASWIQDMAFLYHKKRNYNVIAVDWSIDADKNYIYSSSATQSVGIIIGAFLIQVSKHVENFFEKVNLIGHSLGAQVVGFAGKYVENSTDSKLDRITGLDAASPLFETPILRPPELRLADSDANFVDLIHTALGVGVTTIREIFSQNLINEDSSFLSQLFNVSINNIAAVANGFSFINIPTDNVKFLLFERTSNQTITLNHDDPLEHLVPSDPTILITHGWTDQGTASWIQDMAFLYHKKGNYNVIAVDWSIDADRNYIYSSSATQSVGIIIGAFLIQVSKKVDNFFEKVHLIGHSLGAQVVGFAGKYVENSTDSKLDRITGLDAASPLFETPILRPPELRLADTDASFVDLIHTALGVGYIGAFGTADFYVNGGIIQLNCTDDLTDIASCNHQSSHIYYSETILERKKYEATKCEDAVRFNLGLCDDNDNAYMGDEIEMLKTLTCRSLTHRSSGYLTLLYKSKMSQNTVPVETSIRGKLSSELQTTHLEVINESYMHNVPKGAETHFKVVVVSEKFSDLPLIKRHRLVNDILKEELQSGVHALSIVAKTPSQWSSSEQIIEPSPNCRGGFGK</sequence>
<dbReference type="InterPro" id="IPR000734">
    <property type="entry name" value="TAG_lipase"/>
</dbReference>
<dbReference type="Proteomes" id="UP000007266">
    <property type="component" value="Linkage group 10"/>
</dbReference>
<dbReference type="PRINTS" id="PR00821">
    <property type="entry name" value="TAGLIPASE"/>
</dbReference>
<protein>
    <recommendedName>
        <fullName evidence="7">Lipase domain-containing protein</fullName>
    </recommendedName>
</protein>
<dbReference type="InterPro" id="IPR002634">
    <property type="entry name" value="BolA"/>
</dbReference>
<keyword evidence="9" id="KW-1185">Reference proteome</keyword>